<gene>
    <name evidence="1" type="ORF">HNP85_000459</name>
    <name evidence="2" type="ORF">J2745_000519</name>
</gene>
<protein>
    <submittedName>
        <fullName evidence="2">Uncharacterized protein</fullName>
    </submittedName>
</protein>
<organism evidence="2 3">
    <name type="scientific">Methanococcus maripaludis</name>
    <name type="common">Methanococcus deltae</name>
    <dbReference type="NCBI Taxonomy" id="39152"/>
    <lineage>
        <taxon>Archaea</taxon>
        <taxon>Methanobacteriati</taxon>
        <taxon>Methanobacteriota</taxon>
        <taxon>Methanomada group</taxon>
        <taxon>Methanococci</taxon>
        <taxon>Methanococcales</taxon>
        <taxon>Methanococcaceae</taxon>
        <taxon>Methanococcus</taxon>
    </lineage>
</organism>
<dbReference type="Proteomes" id="UP000742560">
    <property type="component" value="Unassembled WGS sequence"/>
</dbReference>
<sequence length="578" mass="67823">MYLKTLVNQSLKNGIFDKKEFKRLCKDMGIQPQFTEKVVNGQIKKKFNFQAVFEEMVEKLKNMDIIERCKLLKDLDTFSPRQELHLRGMKENFMSNFLIGKGGGKDFMASQLFDDELMDTTFEDLPFPRVDFVNIAPNAHLAYNVFFREFKSWFRKNRLWKIIGVDDIEVETRSKAPIKLNKTSLNIGESILFSSGTSNSASFEGSNLRCVVVDEISDENFRNAEQMFYQAKSSVQTRFGNKNGKVVSISWTRFPTPYPKDDVGYKIFIENKGLPGVYSVMEKTWEVNTRVTREDFEDDYQRDRILAKKMYECEPPALDAYYINLEALESRRKLNVGLFSWRPIYSTKKEDGTLEKEDGMLKLKLEFKQLQTCDHTIYCHTDLSKNHDMCVITLSHFERGKVVITDIISLDPSAKEDSFRVDYLSLEKFYEHLKKNYSVKFSYDQYQSEYFIQKFGGELIQKHLKLWTNFKELVEGDKQIHTLEGLKRKGRLEIYCINDDIWKSSKLQIIQHQIDGDKIRYFGERSNDYAISIVSSAFACRKDNAYRLDEEDIFSNVKHPEDEWENEHGETFEFSPLM</sequence>
<accession>A0A8T4H517</accession>
<dbReference type="Proteomes" id="UP000722095">
    <property type="component" value="Unassembled WGS sequence"/>
</dbReference>
<dbReference type="RefSeq" id="WP_204936599.1">
    <property type="nucleotide sequence ID" value="NZ_JAFBBC010000001.1"/>
</dbReference>
<dbReference type="AlphaFoldDB" id="A0A8T4H517"/>
<evidence type="ECO:0000313" key="2">
    <source>
        <dbReference type="EMBL" id="MBP2219044.1"/>
    </source>
</evidence>
<proteinExistence type="predicted"/>
<evidence type="ECO:0000313" key="3">
    <source>
        <dbReference type="Proteomes" id="UP000742560"/>
    </source>
</evidence>
<reference evidence="2" key="2">
    <citation type="submission" date="2021-03" db="EMBL/GenBank/DDBJ databases">
        <title>Genomic Encyclopedia of Type Strains, Phase IV (KMG-IV): sequencing the most valuable type-strain genomes for metagenomic binning, comparative biology and taxonomic classification.</title>
        <authorList>
            <person name="Goeker M."/>
        </authorList>
    </citation>
    <scope>NUCLEOTIDE SEQUENCE</scope>
    <source>
        <strain evidence="2">DSM 2771</strain>
    </source>
</reference>
<evidence type="ECO:0000313" key="1">
    <source>
        <dbReference type="EMBL" id="MBM7408787.1"/>
    </source>
</evidence>
<name>A0A8T4H517_METMI</name>
<dbReference type="EMBL" id="JAFBBC010000001">
    <property type="protein sequence ID" value="MBM7408787.1"/>
    <property type="molecule type" value="Genomic_DNA"/>
</dbReference>
<comment type="caution">
    <text evidence="2">The sequence shown here is derived from an EMBL/GenBank/DDBJ whole genome shotgun (WGS) entry which is preliminary data.</text>
</comment>
<dbReference type="EMBL" id="JAGINF010000001">
    <property type="protein sequence ID" value="MBP2219044.1"/>
    <property type="molecule type" value="Genomic_DNA"/>
</dbReference>
<reference evidence="1" key="1">
    <citation type="submission" date="2021-01" db="EMBL/GenBank/DDBJ databases">
        <title>Genomic Encyclopedia of Type Strains, Phase IV (KMG-V): Genome sequencing to study the core and pangenomes of soil and plant-associated prokaryotes.</title>
        <authorList>
            <person name="Whitman W."/>
        </authorList>
    </citation>
    <scope>NUCLEOTIDE SEQUENCE</scope>
    <source>
        <strain evidence="1">RC</strain>
    </source>
</reference>